<gene>
    <name evidence="3" type="ORF">B7P34_32970</name>
</gene>
<evidence type="ECO:0000313" key="3">
    <source>
        <dbReference type="EMBL" id="PSJ24507.1"/>
    </source>
</evidence>
<comment type="caution">
    <text evidence="3">The sequence shown here is derived from an EMBL/GenBank/DDBJ whole genome shotgun (WGS) entry which is preliminary data.</text>
</comment>
<dbReference type="GO" id="GO:0005524">
    <property type="term" value="F:ATP binding"/>
    <property type="evidence" value="ECO:0007669"/>
    <property type="project" value="UniProtKB-KW"/>
</dbReference>
<reference evidence="3 4" key="1">
    <citation type="submission" date="2018-03" db="EMBL/GenBank/DDBJ databases">
        <title>Chitinolytic properties of Streptosporangium nondiastaticum TBG75A20.</title>
        <authorList>
            <person name="Gayathri V."/>
            <person name="Shiburaj S."/>
        </authorList>
    </citation>
    <scope>NUCLEOTIDE SEQUENCE [LARGE SCALE GENOMIC DNA]</scope>
    <source>
        <strain evidence="3 4">TBG75A20</strain>
    </source>
</reference>
<dbReference type="Proteomes" id="UP000242427">
    <property type="component" value="Unassembled WGS sequence"/>
</dbReference>
<evidence type="ECO:0000256" key="1">
    <source>
        <dbReference type="SAM" id="MobiDB-lite"/>
    </source>
</evidence>
<feature type="non-terminal residue" evidence="3">
    <location>
        <position position="1"/>
    </location>
</feature>
<keyword evidence="4" id="KW-1185">Reference proteome</keyword>
<keyword evidence="2" id="KW-0472">Membrane</keyword>
<keyword evidence="3" id="KW-0067">ATP-binding</keyword>
<keyword evidence="3" id="KW-0547">Nucleotide-binding</keyword>
<sequence>SAWCTSVGRQAGSPEDGGRTGGRSGGWIIAGRRARAAGQARPVRPGWWAVAAAVQWVLSALQVLTAAWLLALLTGAWGGEWWIPALLLTGAVASGPALAWCCRAMARGPARRYGLETERRLRNAAAGCGRERVLEPVAAELLRYQEVRAQYVIAAGEA</sequence>
<name>A0A9X7JIW6_9ACTN</name>
<accession>A0A9X7JIW6</accession>
<organism evidence="3 4">
    <name type="scientific">Streptosporangium nondiastaticum</name>
    <dbReference type="NCBI Taxonomy" id="35764"/>
    <lineage>
        <taxon>Bacteria</taxon>
        <taxon>Bacillati</taxon>
        <taxon>Actinomycetota</taxon>
        <taxon>Actinomycetes</taxon>
        <taxon>Streptosporangiales</taxon>
        <taxon>Streptosporangiaceae</taxon>
        <taxon>Streptosporangium</taxon>
    </lineage>
</organism>
<proteinExistence type="predicted"/>
<feature type="transmembrane region" description="Helical" evidence="2">
    <location>
        <begin position="47"/>
        <end position="69"/>
    </location>
</feature>
<keyword evidence="2" id="KW-0812">Transmembrane</keyword>
<feature type="transmembrane region" description="Helical" evidence="2">
    <location>
        <begin position="81"/>
        <end position="102"/>
    </location>
</feature>
<evidence type="ECO:0000256" key="2">
    <source>
        <dbReference type="SAM" id="Phobius"/>
    </source>
</evidence>
<dbReference type="EMBL" id="PXWG01000184">
    <property type="protein sequence ID" value="PSJ24507.1"/>
    <property type="molecule type" value="Genomic_DNA"/>
</dbReference>
<evidence type="ECO:0000313" key="4">
    <source>
        <dbReference type="Proteomes" id="UP000242427"/>
    </source>
</evidence>
<feature type="region of interest" description="Disordered" evidence="1">
    <location>
        <begin position="1"/>
        <end position="25"/>
    </location>
</feature>
<dbReference type="AlphaFoldDB" id="A0A9X7JIW6"/>
<protein>
    <submittedName>
        <fullName evidence="3">ATP-binding protein</fullName>
    </submittedName>
</protein>
<keyword evidence="2" id="KW-1133">Transmembrane helix</keyword>